<name>A0A917PJS0_9BACI</name>
<dbReference type="SUPFAM" id="SSF52540">
    <property type="entry name" value="P-loop containing nucleoside triphosphate hydrolases"/>
    <property type="match status" value="2"/>
</dbReference>
<dbReference type="InterPro" id="IPR017871">
    <property type="entry name" value="ABC_transporter-like_CS"/>
</dbReference>
<dbReference type="EMBL" id="BMNQ01000001">
    <property type="protein sequence ID" value="GGJ82130.1"/>
    <property type="molecule type" value="Genomic_DNA"/>
</dbReference>
<dbReference type="RefSeq" id="WP_188631059.1">
    <property type="nucleotide sequence ID" value="NZ_BMNQ01000001.1"/>
</dbReference>
<dbReference type="Pfam" id="PF00005">
    <property type="entry name" value="ABC_tran"/>
    <property type="match status" value="2"/>
</dbReference>
<dbReference type="AlphaFoldDB" id="A0A917PJS0"/>
<dbReference type="Proteomes" id="UP000658382">
    <property type="component" value="Unassembled WGS sequence"/>
</dbReference>
<keyword evidence="7" id="KW-1185">Reference proteome</keyword>
<evidence type="ECO:0000256" key="3">
    <source>
        <dbReference type="ARBA" id="ARBA00022741"/>
    </source>
</evidence>
<dbReference type="GO" id="GO:0005524">
    <property type="term" value="F:ATP binding"/>
    <property type="evidence" value="ECO:0007669"/>
    <property type="project" value="UniProtKB-KW"/>
</dbReference>
<dbReference type="Gene3D" id="3.40.50.300">
    <property type="entry name" value="P-loop containing nucleotide triphosphate hydrolases"/>
    <property type="match status" value="2"/>
</dbReference>
<evidence type="ECO:0000313" key="7">
    <source>
        <dbReference type="Proteomes" id="UP000658382"/>
    </source>
</evidence>
<evidence type="ECO:0000256" key="2">
    <source>
        <dbReference type="ARBA" id="ARBA00022448"/>
    </source>
</evidence>
<proteinExistence type="inferred from homology"/>
<evidence type="ECO:0000256" key="4">
    <source>
        <dbReference type="ARBA" id="ARBA00022840"/>
    </source>
</evidence>
<feature type="domain" description="ABC transporter" evidence="5">
    <location>
        <begin position="283"/>
        <end position="483"/>
    </location>
</feature>
<dbReference type="InterPro" id="IPR027417">
    <property type="entry name" value="P-loop_NTPase"/>
</dbReference>
<evidence type="ECO:0000313" key="6">
    <source>
        <dbReference type="EMBL" id="GGJ82130.1"/>
    </source>
</evidence>
<accession>A0A917PJS0</accession>
<dbReference type="InterPro" id="IPR003593">
    <property type="entry name" value="AAA+_ATPase"/>
</dbReference>
<gene>
    <name evidence="6" type="ORF">GCM10007063_00700</name>
</gene>
<dbReference type="InterPro" id="IPR003439">
    <property type="entry name" value="ABC_transporter-like_ATP-bd"/>
</dbReference>
<dbReference type="PROSITE" id="PS50893">
    <property type="entry name" value="ABC_TRANSPORTER_2"/>
    <property type="match status" value="2"/>
</dbReference>
<comment type="similarity">
    <text evidence="1">Belongs to the ABC transporter superfamily.</text>
</comment>
<dbReference type="PANTHER" id="PTHR43776">
    <property type="entry name" value="TRANSPORT ATP-BINDING PROTEIN"/>
    <property type="match status" value="1"/>
</dbReference>
<reference evidence="6" key="1">
    <citation type="journal article" date="2014" name="Int. J. Syst. Evol. Microbiol.">
        <title>Complete genome sequence of Corynebacterium casei LMG S-19264T (=DSM 44701T), isolated from a smear-ripened cheese.</title>
        <authorList>
            <consortium name="US DOE Joint Genome Institute (JGI-PGF)"/>
            <person name="Walter F."/>
            <person name="Albersmeier A."/>
            <person name="Kalinowski J."/>
            <person name="Ruckert C."/>
        </authorList>
    </citation>
    <scope>NUCLEOTIDE SEQUENCE</scope>
    <source>
        <strain evidence="6">JCM 12580</strain>
    </source>
</reference>
<comment type="caution">
    <text evidence="6">The sequence shown here is derived from an EMBL/GenBank/DDBJ whole genome shotgun (WGS) entry which is preliminary data.</text>
</comment>
<dbReference type="PANTHER" id="PTHR43776:SF7">
    <property type="entry name" value="D,D-DIPEPTIDE TRANSPORT ATP-BINDING PROTEIN DDPF-RELATED"/>
    <property type="match status" value="1"/>
</dbReference>
<feature type="domain" description="ABC transporter" evidence="5">
    <location>
        <begin position="13"/>
        <end position="254"/>
    </location>
</feature>
<dbReference type="GO" id="GO:0016887">
    <property type="term" value="F:ATP hydrolysis activity"/>
    <property type="evidence" value="ECO:0007669"/>
    <property type="project" value="InterPro"/>
</dbReference>
<dbReference type="SMART" id="SM00382">
    <property type="entry name" value="AAA"/>
    <property type="match status" value="2"/>
</dbReference>
<reference evidence="6" key="2">
    <citation type="submission" date="2020-09" db="EMBL/GenBank/DDBJ databases">
        <authorList>
            <person name="Sun Q."/>
            <person name="Ohkuma M."/>
        </authorList>
    </citation>
    <scope>NUCLEOTIDE SEQUENCE</scope>
    <source>
        <strain evidence="6">JCM 12580</strain>
    </source>
</reference>
<keyword evidence="3" id="KW-0547">Nucleotide-binding</keyword>
<evidence type="ECO:0000259" key="5">
    <source>
        <dbReference type="PROSITE" id="PS50893"/>
    </source>
</evidence>
<organism evidence="6 7">
    <name type="scientific">Lentibacillus kapialis</name>
    <dbReference type="NCBI Taxonomy" id="340214"/>
    <lineage>
        <taxon>Bacteria</taxon>
        <taxon>Bacillati</taxon>
        <taxon>Bacillota</taxon>
        <taxon>Bacilli</taxon>
        <taxon>Bacillales</taxon>
        <taxon>Bacillaceae</taxon>
        <taxon>Lentibacillus</taxon>
    </lineage>
</organism>
<keyword evidence="4" id="KW-0067">ATP-binding</keyword>
<dbReference type="InterPro" id="IPR050319">
    <property type="entry name" value="ABC_transp_ATP-bind"/>
</dbReference>
<evidence type="ECO:0000256" key="1">
    <source>
        <dbReference type="ARBA" id="ARBA00005417"/>
    </source>
</evidence>
<protein>
    <recommendedName>
        <fullName evidence="5">ABC transporter domain-containing protein</fullName>
    </recommendedName>
</protein>
<keyword evidence="2" id="KW-0813">Transport</keyword>
<sequence length="483" mass="53774">MALTEVDKGIPLLKVEDFALSFRMYKKRLREQRMQVIRKLNMTIHEGEIVAVIGASGSGKSLLADAILGILPDNAVCEGTLFYKGDVLTGDRQERLRGKAISLIPQSVSALNPLMKIGKQVQTAVQNGNSKIRQRSIFQKIRLPEGTDNYYPYELSGGMARRVLTATAIIGNPDLIIADEPTPGLDPQSLQEVTGYLKNLADSGKGVMFITHDIDTALKAADKVVIMNEGKTIETAVAEDFTGKGEGLRESYTKTLWNALPQNEFIPISESHFKNEIEDDRKLKVNGLAYRYSNAPYLFKDLSLSVNPGEVVGLFGYSGAGKTTLAQIIAGYLKPDNGTIEIDGRTVSRSGAHPVQLIWQHPEKTVNPRWRMRQTLFEDGSLDRELLNDLGIKNEWLDRYPSELSGGELQRFCLARALGSNTKYLIADEMTTMLDAITQAQIWHAVLQLVKQRHIGILAISHDQHLLWRVSDRIINFDELVKS</sequence>
<dbReference type="PROSITE" id="PS00211">
    <property type="entry name" value="ABC_TRANSPORTER_1"/>
    <property type="match status" value="1"/>
</dbReference>
<dbReference type="GO" id="GO:0055085">
    <property type="term" value="P:transmembrane transport"/>
    <property type="evidence" value="ECO:0007669"/>
    <property type="project" value="UniProtKB-ARBA"/>
</dbReference>